<proteinExistence type="predicted"/>
<accession>A0ABU5KHC7</accession>
<dbReference type="PROSITE" id="PS51257">
    <property type="entry name" value="PROKAR_LIPOPROTEIN"/>
    <property type="match status" value="1"/>
</dbReference>
<keyword evidence="3" id="KW-1185">Reference proteome</keyword>
<feature type="chain" id="PRO_5046001141" evidence="1">
    <location>
        <begin position="26"/>
        <end position="110"/>
    </location>
</feature>
<gene>
    <name evidence="2" type="ORF">UFB30_00325</name>
</gene>
<dbReference type="EMBL" id="JAXQNN010000001">
    <property type="protein sequence ID" value="MDZ5710637.1"/>
    <property type="molecule type" value="Genomic_DNA"/>
</dbReference>
<organism evidence="2 3">
    <name type="scientific">Jeotgalibacillus haloalkalitolerans</name>
    <dbReference type="NCBI Taxonomy" id="3104292"/>
    <lineage>
        <taxon>Bacteria</taxon>
        <taxon>Bacillati</taxon>
        <taxon>Bacillota</taxon>
        <taxon>Bacilli</taxon>
        <taxon>Bacillales</taxon>
        <taxon>Caryophanaceae</taxon>
        <taxon>Jeotgalibacillus</taxon>
    </lineage>
</organism>
<evidence type="ECO:0000256" key="1">
    <source>
        <dbReference type="SAM" id="SignalP"/>
    </source>
</evidence>
<protein>
    <submittedName>
        <fullName evidence="2">DUF3221 domain-containing protein</fullName>
    </submittedName>
</protein>
<name>A0ABU5KHC7_9BACL</name>
<keyword evidence="1" id="KW-0732">Signal</keyword>
<evidence type="ECO:0000313" key="2">
    <source>
        <dbReference type="EMBL" id="MDZ5710637.1"/>
    </source>
</evidence>
<feature type="signal peptide" evidence="1">
    <location>
        <begin position="1"/>
        <end position="25"/>
    </location>
</feature>
<comment type="caution">
    <text evidence="2">The sequence shown here is derived from an EMBL/GenBank/DDBJ whole genome shotgun (WGS) entry which is preliminary data.</text>
</comment>
<sequence>MPKLYTVLAIMVLLTIAGCSGPTNSNEHNHDELETETVSFTGTIREINGKTAIVSAVLSEGNPESNVFVDLSVNQDETFQVGDIIKVEYDGAINESNPAQINTLSVEHAE</sequence>
<reference evidence="2 3" key="1">
    <citation type="submission" date="2023-12" db="EMBL/GenBank/DDBJ databases">
        <title>Jeotgalibacillus haloalkaliphilus sp. nov., a novel salt-tolerant bacteria, isolated from the estuary of the Fenhe River into the Yellow River.</title>
        <authorList>
            <person name="Li Y."/>
        </authorList>
    </citation>
    <scope>NUCLEOTIDE SEQUENCE [LARGE SCALE GENOMIC DNA]</scope>
    <source>
        <strain evidence="2 3">HH7-29</strain>
    </source>
</reference>
<evidence type="ECO:0000313" key="3">
    <source>
        <dbReference type="Proteomes" id="UP001292084"/>
    </source>
</evidence>
<dbReference type="RefSeq" id="WP_322419679.1">
    <property type="nucleotide sequence ID" value="NZ_JAXQNN010000001.1"/>
</dbReference>
<dbReference type="Proteomes" id="UP001292084">
    <property type="component" value="Unassembled WGS sequence"/>
</dbReference>